<evidence type="ECO:0000313" key="2">
    <source>
        <dbReference type="EMBL" id="VAW60120.1"/>
    </source>
</evidence>
<organism evidence="2">
    <name type="scientific">hydrothermal vent metagenome</name>
    <dbReference type="NCBI Taxonomy" id="652676"/>
    <lineage>
        <taxon>unclassified sequences</taxon>
        <taxon>metagenomes</taxon>
        <taxon>ecological metagenomes</taxon>
    </lineage>
</organism>
<name>A0A3B0X696_9ZZZZ</name>
<proteinExistence type="predicted"/>
<sequence>MFKFFSSKKHPRGPDWSTAREHCLDFSGTKFYFRVPEHTDPIISFKPKPEKYNIYDESIFWKDTELNNPASFLEGGFSIDWQFKGSPLSGRVGRLKFSIAITRNTSLGSLYRPDNFIASINQQLNYSLGPLSALSNLYNCRIIRKNWSIRSIGQIPYAYYEEHESNSLSSSSYWKTPISDEHYLTFAFHKHIYEPDTTLHQAYNELIEKILSSVRIEWSAEALKQQAIAKEKWPDEKLPEHLPELEWPDEEWQAHESDEKKAHREFLKEIEEHNAKYGKLEA</sequence>
<dbReference type="AlphaFoldDB" id="A0A3B0X696"/>
<reference evidence="2" key="1">
    <citation type="submission" date="2018-06" db="EMBL/GenBank/DDBJ databases">
        <authorList>
            <person name="Zhirakovskaya E."/>
        </authorList>
    </citation>
    <scope>NUCLEOTIDE SEQUENCE</scope>
</reference>
<gene>
    <name evidence="1" type="ORF">MNBD_GAMMA11-1013</name>
    <name evidence="2" type="ORF">MNBD_GAMMA11-1018</name>
</gene>
<dbReference type="EMBL" id="UOFG01000109">
    <property type="protein sequence ID" value="VAW60110.1"/>
    <property type="molecule type" value="Genomic_DNA"/>
</dbReference>
<protein>
    <submittedName>
        <fullName evidence="2">Uncharacterized protein</fullName>
    </submittedName>
</protein>
<evidence type="ECO:0000313" key="1">
    <source>
        <dbReference type="EMBL" id="VAW60110.1"/>
    </source>
</evidence>
<accession>A0A3B0X696</accession>
<dbReference type="EMBL" id="UOFG01000109">
    <property type="protein sequence ID" value="VAW60120.1"/>
    <property type="molecule type" value="Genomic_DNA"/>
</dbReference>